<accession>A0A8S5M2Q5</accession>
<dbReference type="EMBL" id="BK014799">
    <property type="protein sequence ID" value="DAD76347.1"/>
    <property type="molecule type" value="Genomic_DNA"/>
</dbReference>
<organism evidence="1">
    <name type="scientific">Siphoviridae sp. ctxjx4</name>
    <dbReference type="NCBI Taxonomy" id="2826522"/>
    <lineage>
        <taxon>Viruses</taxon>
        <taxon>Duplodnaviria</taxon>
        <taxon>Heunggongvirae</taxon>
        <taxon>Uroviricota</taxon>
        <taxon>Caudoviricetes</taxon>
    </lineage>
</organism>
<reference evidence="1" key="1">
    <citation type="journal article" date="2021" name="Proc. Natl. Acad. Sci. U.S.A.">
        <title>A Catalog of Tens of Thousands of Viruses from Human Metagenomes Reveals Hidden Associations with Chronic Diseases.</title>
        <authorList>
            <person name="Tisza M.J."/>
            <person name="Buck C.B."/>
        </authorList>
    </citation>
    <scope>NUCLEOTIDE SEQUENCE</scope>
    <source>
        <strain evidence="1">Ctxjx4</strain>
    </source>
</reference>
<protein>
    <submittedName>
        <fullName evidence="1">Uncharacterized protein</fullName>
    </submittedName>
</protein>
<evidence type="ECO:0000313" key="1">
    <source>
        <dbReference type="EMBL" id="DAD76347.1"/>
    </source>
</evidence>
<name>A0A8S5M2Q5_9CAUD</name>
<proteinExistence type="predicted"/>
<sequence>MYRLFFLLSLLYHRAGTITSPKMGRPTSQLYGAI</sequence>